<feature type="region of interest" description="Disordered" evidence="5">
    <location>
        <begin position="1"/>
        <end position="20"/>
    </location>
</feature>
<dbReference type="InterPro" id="IPR001138">
    <property type="entry name" value="Zn2Cys6_DnaBD"/>
</dbReference>
<dbReference type="Gene3D" id="4.10.240.10">
    <property type="entry name" value="Zn(2)-C6 fungal-type DNA-binding domain"/>
    <property type="match status" value="1"/>
</dbReference>
<dbReference type="CDD" id="cd12148">
    <property type="entry name" value="fungal_TF_MHR"/>
    <property type="match status" value="1"/>
</dbReference>
<organism evidence="7 8">
    <name type="scientific">Coniosporium apollinis (strain CBS 100218)</name>
    <name type="common">Rock-inhabiting black yeast</name>
    <dbReference type="NCBI Taxonomy" id="1168221"/>
    <lineage>
        <taxon>Eukaryota</taxon>
        <taxon>Fungi</taxon>
        <taxon>Dikarya</taxon>
        <taxon>Ascomycota</taxon>
        <taxon>Pezizomycotina</taxon>
        <taxon>Dothideomycetes</taxon>
        <taxon>Dothideomycetes incertae sedis</taxon>
        <taxon>Coniosporium</taxon>
    </lineage>
</organism>
<dbReference type="GO" id="GO:0000435">
    <property type="term" value="P:positive regulation of transcription from RNA polymerase II promoter by galactose"/>
    <property type="evidence" value="ECO:0007669"/>
    <property type="project" value="TreeGrafter"/>
</dbReference>
<evidence type="ECO:0000259" key="6">
    <source>
        <dbReference type="PROSITE" id="PS50048"/>
    </source>
</evidence>
<dbReference type="HOGENOM" id="CLU_008599_1_1_1"/>
<feature type="region of interest" description="Disordered" evidence="5">
    <location>
        <begin position="122"/>
        <end position="144"/>
    </location>
</feature>
<keyword evidence="1" id="KW-0479">Metal-binding</keyword>
<dbReference type="AlphaFoldDB" id="R7Z7C1"/>
<dbReference type="CDD" id="cd00067">
    <property type="entry name" value="GAL4"/>
    <property type="match status" value="1"/>
</dbReference>
<reference evidence="8" key="1">
    <citation type="submission" date="2012-06" db="EMBL/GenBank/DDBJ databases">
        <title>The genome sequence of Coniosporium apollinis CBS 100218.</title>
        <authorList>
            <consortium name="The Broad Institute Genome Sequencing Platform"/>
            <person name="Cuomo C."/>
            <person name="Gorbushina A."/>
            <person name="Noack S."/>
            <person name="Walker B."/>
            <person name="Young S.K."/>
            <person name="Zeng Q."/>
            <person name="Gargeya S."/>
            <person name="Fitzgerald M."/>
            <person name="Haas B."/>
            <person name="Abouelleil A."/>
            <person name="Alvarado L."/>
            <person name="Arachchi H.M."/>
            <person name="Berlin A.M."/>
            <person name="Chapman S.B."/>
            <person name="Goldberg J."/>
            <person name="Griggs A."/>
            <person name="Gujja S."/>
            <person name="Hansen M."/>
            <person name="Howarth C."/>
            <person name="Imamovic A."/>
            <person name="Larimer J."/>
            <person name="McCowan C."/>
            <person name="Montmayeur A."/>
            <person name="Murphy C."/>
            <person name="Neiman D."/>
            <person name="Pearson M."/>
            <person name="Priest M."/>
            <person name="Roberts A."/>
            <person name="Saif S."/>
            <person name="Shea T."/>
            <person name="Sisk P."/>
            <person name="Sykes S."/>
            <person name="Wortman J."/>
            <person name="Nusbaum C."/>
            <person name="Birren B."/>
        </authorList>
    </citation>
    <scope>NUCLEOTIDE SEQUENCE [LARGE SCALE GENOMIC DNA]</scope>
    <source>
        <strain evidence="8">CBS 100218</strain>
    </source>
</reference>
<dbReference type="EMBL" id="JH767654">
    <property type="protein sequence ID" value="EON70008.1"/>
    <property type="molecule type" value="Genomic_DNA"/>
</dbReference>
<gene>
    <name evidence="7" type="ORF">W97_09274</name>
</gene>
<dbReference type="eggNOG" id="ENOG502SHZM">
    <property type="taxonomic scope" value="Eukaryota"/>
</dbReference>
<dbReference type="InterPro" id="IPR051127">
    <property type="entry name" value="Fungal_SecMet_Regulators"/>
</dbReference>
<dbReference type="PANTHER" id="PTHR47424:SF5">
    <property type="entry name" value="ZN(II)2CYS6 TRANSCRIPTION FACTOR (EUROFUNG)"/>
    <property type="match status" value="1"/>
</dbReference>
<dbReference type="GO" id="GO:0005634">
    <property type="term" value="C:nucleus"/>
    <property type="evidence" value="ECO:0007669"/>
    <property type="project" value="TreeGrafter"/>
</dbReference>
<dbReference type="GeneID" id="19906585"/>
<keyword evidence="8" id="KW-1185">Reference proteome</keyword>
<dbReference type="OrthoDB" id="3362851at2759"/>
<sequence>MFHTFEAAKDSYPEQNEVPGAAGKRRSIIVRACEPCRSRKIRCNGEHPCETCQWYRKAEICHYTEPRQRQMRSKRSVEKISATLQEYRAILQKLFPSVHPDMLAGLPHEKLIEMITKNSPLNEPLSPIPPSLDERQPPINPDAGSLEALQTMPEEAGDNSEYRSGGVPGITDDVNALSLSIKKSSSYLGISSVTAVLRVIVWLDPESQSFFAKTPDRSAMASRQRSPLQEAIEHEHKPQPKGSSSSAWDEIPLINAYFTYVHTFVPLIDEQTFRDTYITGSRSDDRWLLLLNTVLAMGSVAASTSEDVGHRIYYHRAKQFLTLDCLGTAHLEVIQALAILGGFYLHYVQQPTLANNLMGASLRMATCLGLHREYLDGVTPANPQDLTASIEMRRRVWWCQFNLDAWVGSTLGRPSMGRMGPAITAKSPQQPIGQSTPVLTLLQDNIRFCIISTRMEDALAVSPIIPEAELAALDNSFVDWYKSSSVHPNTPRSYVVELPGIAVTKAVMRWRYLLSRIILHRPVLLWYAMRRMQFSALSPEKKASIELCRDIAYKLINDIASTWRGQKACQMSGWNATWLLYQTVMVPLLSLFSDPHDPAVVEGSRYQVELTLIALTEMRGWSITCHRSFEVVSRIYEASKRLNSDQDGAQGNQIADAVEPAGLSLQNLGPRPNFVDTNLCNAGGNQELFMNHMFDSLNWSPGWDDNDYPFETPSTGWDYHALNGWGLPQGYDSYFDAGLFTALPLPQSFQEIDGNNEIGISHSPGP</sequence>
<dbReference type="PROSITE" id="PS50048">
    <property type="entry name" value="ZN2_CY6_FUNGAL_2"/>
    <property type="match status" value="1"/>
</dbReference>
<dbReference type="PANTHER" id="PTHR47424">
    <property type="entry name" value="REGULATORY PROTEIN GAL4"/>
    <property type="match status" value="1"/>
</dbReference>
<dbReference type="Pfam" id="PF00172">
    <property type="entry name" value="Zn_clus"/>
    <property type="match status" value="1"/>
</dbReference>
<dbReference type="GO" id="GO:0000981">
    <property type="term" value="F:DNA-binding transcription factor activity, RNA polymerase II-specific"/>
    <property type="evidence" value="ECO:0007669"/>
    <property type="project" value="InterPro"/>
</dbReference>
<keyword evidence="2" id="KW-0805">Transcription regulation</keyword>
<dbReference type="STRING" id="1168221.R7Z7C1"/>
<dbReference type="Proteomes" id="UP000016924">
    <property type="component" value="Unassembled WGS sequence"/>
</dbReference>
<evidence type="ECO:0000256" key="3">
    <source>
        <dbReference type="ARBA" id="ARBA00023163"/>
    </source>
</evidence>
<dbReference type="SUPFAM" id="SSF57701">
    <property type="entry name" value="Zn2/Cys6 DNA-binding domain"/>
    <property type="match status" value="1"/>
</dbReference>
<feature type="compositionally biased region" description="Basic and acidic residues" evidence="5">
    <location>
        <begin position="1"/>
        <end position="12"/>
    </location>
</feature>
<feature type="region of interest" description="Disordered" evidence="5">
    <location>
        <begin position="214"/>
        <end position="246"/>
    </location>
</feature>
<protein>
    <recommendedName>
        <fullName evidence="6">Zn(2)-C6 fungal-type domain-containing protein</fullName>
    </recommendedName>
</protein>
<dbReference type="Pfam" id="PF04082">
    <property type="entry name" value="Fungal_trans"/>
    <property type="match status" value="1"/>
</dbReference>
<accession>R7Z7C1</accession>
<dbReference type="SMART" id="SM00066">
    <property type="entry name" value="GAL4"/>
    <property type="match status" value="1"/>
</dbReference>
<keyword evidence="4" id="KW-0539">Nucleus</keyword>
<evidence type="ECO:0000256" key="2">
    <source>
        <dbReference type="ARBA" id="ARBA00023015"/>
    </source>
</evidence>
<evidence type="ECO:0000313" key="8">
    <source>
        <dbReference type="Proteomes" id="UP000016924"/>
    </source>
</evidence>
<dbReference type="InterPro" id="IPR036864">
    <property type="entry name" value="Zn2-C6_fun-type_DNA-bd_sf"/>
</dbReference>
<evidence type="ECO:0000256" key="4">
    <source>
        <dbReference type="ARBA" id="ARBA00023242"/>
    </source>
</evidence>
<evidence type="ECO:0000256" key="1">
    <source>
        <dbReference type="ARBA" id="ARBA00022723"/>
    </source>
</evidence>
<dbReference type="OMA" id="LQTMPEE"/>
<dbReference type="PROSITE" id="PS00463">
    <property type="entry name" value="ZN2_CY6_FUNGAL_1"/>
    <property type="match status" value="1"/>
</dbReference>
<proteinExistence type="predicted"/>
<dbReference type="RefSeq" id="XP_007785325.1">
    <property type="nucleotide sequence ID" value="XM_007787135.1"/>
</dbReference>
<feature type="domain" description="Zn(2)-C6 fungal-type" evidence="6">
    <location>
        <begin position="32"/>
        <end position="63"/>
    </location>
</feature>
<evidence type="ECO:0000313" key="7">
    <source>
        <dbReference type="EMBL" id="EON70008.1"/>
    </source>
</evidence>
<name>R7Z7C1_CONA1</name>
<dbReference type="InterPro" id="IPR007219">
    <property type="entry name" value="XnlR_reg_dom"/>
</dbReference>
<dbReference type="GO" id="GO:0008270">
    <property type="term" value="F:zinc ion binding"/>
    <property type="evidence" value="ECO:0007669"/>
    <property type="project" value="InterPro"/>
</dbReference>
<keyword evidence="3" id="KW-0804">Transcription</keyword>
<dbReference type="SMART" id="SM00906">
    <property type="entry name" value="Fungal_trans"/>
    <property type="match status" value="1"/>
</dbReference>
<dbReference type="GO" id="GO:0006351">
    <property type="term" value="P:DNA-templated transcription"/>
    <property type="evidence" value="ECO:0007669"/>
    <property type="project" value="InterPro"/>
</dbReference>
<evidence type="ECO:0000256" key="5">
    <source>
        <dbReference type="SAM" id="MobiDB-lite"/>
    </source>
</evidence>
<dbReference type="GO" id="GO:0000978">
    <property type="term" value="F:RNA polymerase II cis-regulatory region sequence-specific DNA binding"/>
    <property type="evidence" value="ECO:0007669"/>
    <property type="project" value="TreeGrafter"/>
</dbReference>